<feature type="domain" description="Glyoxalase-like" evidence="1">
    <location>
        <begin position="11"/>
        <end position="183"/>
    </location>
</feature>
<evidence type="ECO:0000259" key="1">
    <source>
        <dbReference type="Pfam" id="PF13468"/>
    </source>
</evidence>
<organism evidence="2 3">
    <name type="scientific">Goodfellowiella coeruleoviolacea</name>
    <dbReference type="NCBI Taxonomy" id="334858"/>
    <lineage>
        <taxon>Bacteria</taxon>
        <taxon>Bacillati</taxon>
        <taxon>Actinomycetota</taxon>
        <taxon>Actinomycetes</taxon>
        <taxon>Pseudonocardiales</taxon>
        <taxon>Pseudonocardiaceae</taxon>
        <taxon>Goodfellowiella</taxon>
    </lineage>
</organism>
<dbReference type="AlphaFoldDB" id="A0AAE3KMA0"/>
<proteinExistence type="predicted"/>
<dbReference type="PANTHER" id="PTHR40265">
    <property type="entry name" value="BLL2707 PROTEIN"/>
    <property type="match status" value="1"/>
</dbReference>
<keyword evidence="3" id="KW-1185">Reference proteome</keyword>
<dbReference type="SUPFAM" id="SSF54593">
    <property type="entry name" value="Glyoxalase/Bleomycin resistance protein/Dihydroxybiphenyl dioxygenase"/>
    <property type="match status" value="1"/>
</dbReference>
<dbReference type="RefSeq" id="WP_253774109.1">
    <property type="nucleotide sequence ID" value="NZ_JAMTCK010000009.1"/>
</dbReference>
<protein>
    <submittedName>
        <fullName evidence="2">Glyoxalase-like domain-containing protein</fullName>
    </submittedName>
</protein>
<dbReference type="InterPro" id="IPR029068">
    <property type="entry name" value="Glyas_Bleomycin-R_OHBP_Dase"/>
</dbReference>
<dbReference type="Pfam" id="PF13468">
    <property type="entry name" value="Glyoxalase_3"/>
    <property type="match status" value="1"/>
</dbReference>
<dbReference type="InterPro" id="IPR025870">
    <property type="entry name" value="Glyoxalase-like_dom"/>
</dbReference>
<dbReference type="PANTHER" id="PTHR40265:SF1">
    <property type="entry name" value="GLYOXALASE-LIKE DOMAIN-CONTAINING PROTEIN"/>
    <property type="match status" value="1"/>
</dbReference>
<accession>A0AAE3KMA0</accession>
<dbReference type="Gene3D" id="3.10.180.10">
    <property type="entry name" value="2,3-Dihydroxybiphenyl 1,2-Dioxygenase, domain 1"/>
    <property type="match status" value="1"/>
</dbReference>
<evidence type="ECO:0000313" key="2">
    <source>
        <dbReference type="EMBL" id="MCP2167348.1"/>
    </source>
</evidence>
<evidence type="ECO:0000313" key="3">
    <source>
        <dbReference type="Proteomes" id="UP001206128"/>
    </source>
</evidence>
<name>A0AAE3KMA0_9PSEU</name>
<dbReference type="Proteomes" id="UP001206128">
    <property type="component" value="Unassembled WGS sequence"/>
</dbReference>
<dbReference type="EMBL" id="JAMTCK010000009">
    <property type="protein sequence ID" value="MCP2167348.1"/>
    <property type="molecule type" value="Genomic_DNA"/>
</dbReference>
<comment type="caution">
    <text evidence="2">The sequence shown here is derived from an EMBL/GenBank/DDBJ whole genome shotgun (WGS) entry which is preliminary data.</text>
</comment>
<sequence length="214" mass="22390">MSGTGDLEPRLDHLVYAVTDLEAAVAEFAERTGVSPVEGGRHLGRGTRNHLVGLGPTSYLEIIGPDRDNPPEPATAVPFGLDRLTAPKLVTWAVRPADIEAAVVAARQAGADHGPVQPMSRRTPDGALLEWRLASTHPAPLAGITPFLIDWGDTPHPASTGLPRVELAALHATHPDPAAVRRVSDALGITLDVTAGPVGLRAVLVTPRGTVTLD</sequence>
<reference evidence="2" key="1">
    <citation type="submission" date="2022-06" db="EMBL/GenBank/DDBJ databases">
        <title>Genomic Encyclopedia of Archaeal and Bacterial Type Strains, Phase II (KMG-II): from individual species to whole genera.</title>
        <authorList>
            <person name="Goeker M."/>
        </authorList>
    </citation>
    <scope>NUCLEOTIDE SEQUENCE</scope>
    <source>
        <strain evidence="2">DSM 43935</strain>
    </source>
</reference>
<gene>
    <name evidence="2" type="ORF">LX83_004221</name>
</gene>